<dbReference type="Pfam" id="PF00005">
    <property type="entry name" value="ABC_tran"/>
    <property type="match status" value="1"/>
</dbReference>
<keyword evidence="6" id="KW-1185">Reference proteome</keyword>
<name>A0ABR0P6B7_GOSAR</name>
<dbReference type="PANTHER" id="PTHR43023">
    <property type="entry name" value="PROTEIN TRIGALACTOSYLDIACYLGLYCEROL 3, CHLOROPLASTIC"/>
    <property type="match status" value="1"/>
</dbReference>
<proteinExistence type="predicted"/>
<dbReference type="Pfam" id="PF05212">
    <property type="entry name" value="DUF707"/>
    <property type="match status" value="1"/>
</dbReference>
<reference evidence="5 6" key="1">
    <citation type="submission" date="2023-03" db="EMBL/GenBank/DDBJ databases">
        <title>WGS of Gossypium arboreum.</title>
        <authorList>
            <person name="Yu D."/>
        </authorList>
    </citation>
    <scope>NUCLEOTIDE SEQUENCE [LARGE SCALE GENOMIC DNA]</scope>
    <source>
        <tissue evidence="5">Leaf</tissue>
    </source>
</reference>
<accession>A0ABR0P6B7</accession>
<organism evidence="5 6">
    <name type="scientific">Gossypium arboreum</name>
    <name type="common">Tree cotton</name>
    <name type="synonym">Gossypium nanking</name>
    <dbReference type="NCBI Taxonomy" id="29729"/>
    <lineage>
        <taxon>Eukaryota</taxon>
        <taxon>Viridiplantae</taxon>
        <taxon>Streptophyta</taxon>
        <taxon>Embryophyta</taxon>
        <taxon>Tracheophyta</taxon>
        <taxon>Spermatophyta</taxon>
        <taxon>Magnoliopsida</taxon>
        <taxon>eudicotyledons</taxon>
        <taxon>Gunneridae</taxon>
        <taxon>Pentapetalae</taxon>
        <taxon>rosids</taxon>
        <taxon>malvids</taxon>
        <taxon>Malvales</taxon>
        <taxon>Malvaceae</taxon>
        <taxon>Malvoideae</taxon>
        <taxon>Gossypium</taxon>
    </lineage>
</organism>
<keyword evidence="2" id="KW-0547">Nucleotide-binding</keyword>
<evidence type="ECO:0000256" key="3">
    <source>
        <dbReference type="ARBA" id="ARBA00022840"/>
    </source>
</evidence>
<dbReference type="InterPro" id="IPR003593">
    <property type="entry name" value="AAA+_ATPase"/>
</dbReference>
<dbReference type="InterPro" id="IPR003439">
    <property type="entry name" value="ABC_transporter-like_ATP-bd"/>
</dbReference>
<dbReference type="InterPro" id="IPR017871">
    <property type="entry name" value="ABC_transporter-like_CS"/>
</dbReference>
<dbReference type="EMBL" id="JARKNE010000008">
    <property type="protein sequence ID" value="KAK5813858.1"/>
    <property type="molecule type" value="Genomic_DNA"/>
</dbReference>
<comment type="caution">
    <text evidence="5">The sequence shown here is derived from an EMBL/GenBank/DDBJ whole genome shotgun (WGS) entry which is preliminary data.</text>
</comment>
<evidence type="ECO:0000256" key="1">
    <source>
        <dbReference type="ARBA" id="ARBA00022448"/>
    </source>
</evidence>
<dbReference type="SMART" id="SM00382">
    <property type="entry name" value="AAA"/>
    <property type="match status" value="1"/>
</dbReference>
<keyword evidence="1" id="KW-0813">Transport</keyword>
<dbReference type="InterPro" id="IPR027417">
    <property type="entry name" value="P-loop_NTPase"/>
</dbReference>
<dbReference type="PROSITE" id="PS00211">
    <property type="entry name" value="ABC_TRANSPORTER_1"/>
    <property type="match status" value="1"/>
</dbReference>
<dbReference type="CDD" id="cd03261">
    <property type="entry name" value="ABC_Org_Solvent_Resistant"/>
    <property type="match status" value="1"/>
</dbReference>
<sequence>MTSATFSSSLLGSFPVVTSTRHCDLGKERSKFCCFNEKKEQRNVICACMAPPTRNLGRDEFHGTKFTESSKYGNFSKEVKHENDSDVLIECRNVYKSFGEKHILRGVSFKIRHGEAVGIIGPSGTGKSTILKIIAGLLAPDKGEVYIRGKKRMGLIGDDEISGLRIGLVFQSAALFDSLTVRENVGFLLYENSCMSDEQISLLVMETLAAVGLKGVEERLPSELSGGMKKRVALARSIICDISKESIEPEVLLYDEPTAGLDPIASTVVEDLIRSVHTKGEDASGKQGKIASYVVVTHQHSTIRRAVDRLLFLHEGKVVWQGMTEEFTTSTNPIVRQIPLIAERKGWGSCLCSIVPATALLSIIYLLGFSNVETENRETWGLADILQSSNVGNCKNQCKPPGTAPLPEGIIENTSNLEMRPLWGFPEKDNTSTSLFAVAVGIKQKDLVDKMVKMFLSSDFVVMLFHYDGIVDEWKHFEWCDKVIHVSARNQTKWWFAKRFLHPDIVSEYSYIFLWDEDLGVEHFHPKVYVSIIEHEGLEISQPALDRSKSEVHHQITARESKSIVHRTAFKPGANGKHCDAHSKGPPCTGWIEMMAPVFSRAAWRCVWYMIQNDLIHAWGIDMQVGYCAQGDRTKNIGIVDAEYVVHHNRPTLGGIGAKNRSTAGGRRLDKGDRIKGIVVNDAYILRHYVKAKKKKKPRRPQDPRVEVRRQSYVELYFFRQRWEKAAKNDKCWVDPYH</sequence>
<dbReference type="PANTHER" id="PTHR43023:SF3">
    <property type="entry name" value="PROTEIN TRIGALACTOSYLDIACYLGLYCEROL 3, CHLOROPLASTIC"/>
    <property type="match status" value="1"/>
</dbReference>
<gene>
    <name evidence="5" type="ORF">PVK06_029309</name>
</gene>
<evidence type="ECO:0000256" key="2">
    <source>
        <dbReference type="ARBA" id="ARBA00022741"/>
    </source>
</evidence>
<evidence type="ECO:0000259" key="4">
    <source>
        <dbReference type="PROSITE" id="PS50893"/>
    </source>
</evidence>
<protein>
    <recommendedName>
        <fullName evidence="4">ABC transporter domain-containing protein</fullName>
    </recommendedName>
</protein>
<dbReference type="Proteomes" id="UP001358586">
    <property type="component" value="Chromosome 8"/>
</dbReference>
<dbReference type="SUPFAM" id="SSF52540">
    <property type="entry name" value="P-loop containing nucleoside triphosphate hydrolases"/>
    <property type="match status" value="1"/>
</dbReference>
<evidence type="ECO:0000313" key="6">
    <source>
        <dbReference type="Proteomes" id="UP001358586"/>
    </source>
</evidence>
<dbReference type="Gene3D" id="3.40.50.300">
    <property type="entry name" value="P-loop containing nucleotide triphosphate hydrolases"/>
    <property type="match status" value="1"/>
</dbReference>
<keyword evidence="3" id="KW-0067">ATP-binding</keyword>
<evidence type="ECO:0000313" key="5">
    <source>
        <dbReference type="EMBL" id="KAK5813858.1"/>
    </source>
</evidence>
<dbReference type="PROSITE" id="PS50893">
    <property type="entry name" value="ABC_TRANSPORTER_2"/>
    <property type="match status" value="1"/>
</dbReference>
<dbReference type="InterPro" id="IPR007877">
    <property type="entry name" value="DUF707"/>
</dbReference>
<feature type="domain" description="ABC transporter" evidence="4">
    <location>
        <begin position="89"/>
        <end position="340"/>
    </location>
</feature>